<keyword evidence="4 7" id="KW-0067">ATP-binding</keyword>
<dbReference type="AlphaFoldDB" id="A0A238Y1V6"/>
<dbReference type="InterPro" id="IPR013317">
    <property type="entry name" value="DnaA_dom"/>
</dbReference>
<evidence type="ECO:0000256" key="3">
    <source>
        <dbReference type="ARBA" id="ARBA00022741"/>
    </source>
</evidence>
<sequence>MNADLWQKLLLMLENRLEQGLFTLWIRPLTATFTGGSLELQAPNEFVATWIRERLLDVVRDAAQELVGGHVDARVVVRKAEPALAPAPAETSERGNRQQRSALALPLDYRPRPIADSRWRFSFEDFVVGPCNELACAASKGLCNDALAADHLFLSAGPGLGKTHLLHAIGRQLASRSNRSRLSIACLSAEEFATRLVLAIKAREAARFKSEFRDSVDVLLLEDIHFFQGKGKLQDELLMTLKALQARGCKVVLTSSFLPRELDQVDPQLVSCFASGFMALMDAPDFATREEIVRRKARSLQVQVPDDVAGLLAERLTTDIRQLESCLNNLVLKARLLGQRITTELAWQVLENYQSQVCAPDMERIVSFVCKSYGIDEPELRSRSRSQQTVLARNTAFYLGRKHTGLSLAAIGERLGRKHSTVLKGIINVEREINHQTPLGRQLSSTIGRLSA</sequence>
<dbReference type="Gene3D" id="3.40.50.300">
    <property type="entry name" value="P-loop containing nucleotide triphosphate hydrolases"/>
    <property type="match status" value="1"/>
</dbReference>
<evidence type="ECO:0000256" key="4">
    <source>
        <dbReference type="ARBA" id="ARBA00022840"/>
    </source>
</evidence>
<dbReference type="PROSITE" id="PS01008">
    <property type="entry name" value="DNAA"/>
    <property type="match status" value="1"/>
</dbReference>
<evidence type="ECO:0000256" key="5">
    <source>
        <dbReference type="ARBA" id="ARBA00023121"/>
    </source>
</evidence>
<dbReference type="InterPro" id="IPR010921">
    <property type="entry name" value="Trp_repressor/repl_initiator"/>
</dbReference>
<dbReference type="PRINTS" id="PR00051">
    <property type="entry name" value="DNAA"/>
</dbReference>
<accession>A0A238Y1V6</accession>
<keyword evidence="1" id="KW-0963">Cytoplasm</keyword>
<dbReference type="Gene3D" id="3.30.300.180">
    <property type="match status" value="1"/>
</dbReference>
<dbReference type="Pfam" id="PF11638">
    <property type="entry name" value="DnaA_N"/>
    <property type="match status" value="1"/>
</dbReference>
<dbReference type="Proteomes" id="UP000198324">
    <property type="component" value="Unassembled WGS sequence"/>
</dbReference>
<gene>
    <name evidence="11" type="ORF">SAMN04488503_0592</name>
</gene>
<dbReference type="SMART" id="SM00382">
    <property type="entry name" value="AAA"/>
    <property type="match status" value="1"/>
</dbReference>
<dbReference type="GO" id="GO:0003688">
    <property type="term" value="F:DNA replication origin binding"/>
    <property type="evidence" value="ECO:0007669"/>
    <property type="project" value="InterPro"/>
</dbReference>
<dbReference type="CDD" id="cd00009">
    <property type="entry name" value="AAA"/>
    <property type="match status" value="1"/>
</dbReference>
<dbReference type="InterPro" id="IPR003593">
    <property type="entry name" value="AAA+_ATPase"/>
</dbReference>
<dbReference type="InterPro" id="IPR013159">
    <property type="entry name" value="DnaA_C"/>
</dbReference>
<dbReference type="PANTHER" id="PTHR30050">
    <property type="entry name" value="CHROMOSOMAL REPLICATION INITIATOR PROTEIN DNAA"/>
    <property type="match status" value="1"/>
</dbReference>
<dbReference type="InterPro" id="IPR020591">
    <property type="entry name" value="Chromosome_initiator_DnaA-like"/>
</dbReference>
<evidence type="ECO:0000259" key="9">
    <source>
        <dbReference type="SMART" id="SM00382"/>
    </source>
</evidence>
<evidence type="ECO:0000256" key="1">
    <source>
        <dbReference type="ARBA" id="ARBA00022490"/>
    </source>
</evidence>
<keyword evidence="2 7" id="KW-0235">DNA replication</keyword>
<dbReference type="GO" id="GO:0008289">
    <property type="term" value="F:lipid binding"/>
    <property type="evidence" value="ECO:0007669"/>
    <property type="project" value="UniProtKB-KW"/>
</dbReference>
<evidence type="ECO:0000256" key="6">
    <source>
        <dbReference type="ARBA" id="ARBA00023125"/>
    </source>
</evidence>
<dbReference type="OrthoDB" id="9807019at2"/>
<evidence type="ECO:0000256" key="2">
    <source>
        <dbReference type="ARBA" id="ARBA00022705"/>
    </source>
</evidence>
<dbReference type="InterPro" id="IPR024633">
    <property type="entry name" value="DnaA_N_dom"/>
</dbReference>
<dbReference type="SMART" id="SM00760">
    <property type="entry name" value="Bac_DnaA_C"/>
    <property type="match status" value="1"/>
</dbReference>
<dbReference type="GO" id="GO:0006275">
    <property type="term" value="P:regulation of DNA replication"/>
    <property type="evidence" value="ECO:0007669"/>
    <property type="project" value="InterPro"/>
</dbReference>
<feature type="domain" description="Chromosomal replication initiator DnaA C-terminal" evidence="10">
    <location>
        <begin position="361"/>
        <end position="429"/>
    </location>
</feature>
<dbReference type="InterPro" id="IPR038454">
    <property type="entry name" value="DnaA_N_sf"/>
</dbReference>
<dbReference type="Gene3D" id="1.10.1750.10">
    <property type="match status" value="1"/>
</dbReference>
<evidence type="ECO:0000259" key="10">
    <source>
        <dbReference type="SMART" id="SM00760"/>
    </source>
</evidence>
<dbReference type="EMBL" id="FZOC01000001">
    <property type="protein sequence ID" value="SNR64771.1"/>
    <property type="molecule type" value="Genomic_DNA"/>
</dbReference>
<dbReference type="Gene3D" id="1.10.8.60">
    <property type="match status" value="1"/>
</dbReference>
<keyword evidence="6 7" id="KW-0238">DNA-binding</keyword>
<dbReference type="GO" id="GO:0006270">
    <property type="term" value="P:DNA replication initiation"/>
    <property type="evidence" value="ECO:0007669"/>
    <property type="project" value="InterPro"/>
</dbReference>
<dbReference type="RefSeq" id="WP_089271536.1">
    <property type="nucleotide sequence ID" value="NZ_FZOC01000001.1"/>
</dbReference>
<dbReference type="CDD" id="cd06571">
    <property type="entry name" value="Bac_DnaA_C"/>
    <property type="match status" value="1"/>
</dbReference>
<protein>
    <recommendedName>
        <fullName evidence="7">Chromosomal replication initiator protein DnaA</fullName>
    </recommendedName>
</protein>
<dbReference type="GO" id="GO:0005524">
    <property type="term" value="F:ATP binding"/>
    <property type="evidence" value="ECO:0007669"/>
    <property type="project" value="UniProtKB-KW"/>
</dbReference>
<name>A0A238Y1V6_9BACT</name>
<dbReference type="InterPro" id="IPR027417">
    <property type="entry name" value="P-loop_NTPase"/>
</dbReference>
<dbReference type="SUPFAM" id="SSF48295">
    <property type="entry name" value="TrpR-like"/>
    <property type="match status" value="1"/>
</dbReference>
<dbReference type="Pfam" id="PF08299">
    <property type="entry name" value="Bac_DnaA_C"/>
    <property type="match status" value="1"/>
</dbReference>
<feature type="domain" description="AAA+ ATPase" evidence="9">
    <location>
        <begin position="148"/>
        <end position="306"/>
    </location>
</feature>
<evidence type="ECO:0000313" key="12">
    <source>
        <dbReference type="Proteomes" id="UP000198324"/>
    </source>
</evidence>
<evidence type="ECO:0000313" key="11">
    <source>
        <dbReference type="EMBL" id="SNR64771.1"/>
    </source>
</evidence>
<keyword evidence="5" id="KW-0446">Lipid-binding</keyword>
<keyword evidence="12" id="KW-1185">Reference proteome</keyword>
<comment type="function">
    <text evidence="7">Plays an essential role in the initiation and regulation of chromosomal replication. ATP-DnaA binds to the origin of replication (oriC) to initiate formation of the DNA replication initiation complex once per cell cycle. Binds the DnaA box (a 9 base pair repeat at the origin) and separates the double-stranded (ds)DNA. Forms a right-handed helical filament on oriC DNA; dsDNA binds to the exterior of the filament while single-stranded (ss)DNA is stabiized in the filament's interior. The ATP-DnaA-oriC complex binds and stabilizes one strand of the AT-rich DNA unwinding element (DUE), permitting loading of DNA polymerase. After initiation quickly degrades to an ADP-DnaA complex that is not apt for DNA replication. Binds acidic phospholipids.</text>
</comment>
<organism evidence="11 12">
    <name type="scientific">Humidesulfovibrio mexicanus</name>
    <dbReference type="NCBI Taxonomy" id="147047"/>
    <lineage>
        <taxon>Bacteria</taxon>
        <taxon>Pseudomonadati</taxon>
        <taxon>Thermodesulfobacteriota</taxon>
        <taxon>Desulfovibrionia</taxon>
        <taxon>Desulfovibrionales</taxon>
        <taxon>Desulfovibrionaceae</taxon>
        <taxon>Humidesulfovibrio</taxon>
    </lineage>
</organism>
<dbReference type="GO" id="GO:0005886">
    <property type="term" value="C:plasma membrane"/>
    <property type="evidence" value="ECO:0007669"/>
    <property type="project" value="TreeGrafter"/>
</dbReference>
<comment type="similarity">
    <text evidence="8">Belongs to the DnaA family.</text>
</comment>
<evidence type="ECO:0000256" key="8">
    <source>
        <dbReference type="RuleBase" id="RU004227"/>
    </source>
</evidence>
<evidence type="ECO:0000256" key="7">
    <source>
        <dbReference type="RuleBase" id="RU000577"/>
    </source>
</evidence>
<reference evidence="11 12" key="1">
    <citation type="submission" date="2017-06" db="EMBL/GenBank/DDBJ databases">
        <authorList>
            <person name="Kim H.J."/>
            <person name="Triplett B.A."/>
        </authorList>
    </citation>
    <scope>NUCLEOTIDE SEQUENCE [LARGE SCALE GENOMIC DNA]</scope>
    <source>
        <strain evidence="11 12">DSM 13116</strain>
    </source>
</reference>
<dbReference type="PANTHER" id="PTHR30050:SF2">
    <property type="entry name" value="CHROMOSOMAL REPLICATION INITIATOR PROTEIN DNAA"/>
    <property type="match status" value="1"/>
</dbReference>
<proteinExistence type="inferred from homology"/>
<dbReference type="SUPFAM" id="SSF52540">
    <property type="entry name" value="P-loop containing nucleoside triphosphate hydrolases"/>
    <property type="match status" value="1"/>
</dbReference>
<dbReference type="Pfam" id="PF00308">
    <property type="entry name" value="Bac_DnaA"/>
    <property type="match status" value="1"/>
</dbReference>
<keyword evidence="3 7" id="KW-0547">Nucleotide-binding</keyword>
<dbReference type="InterPro" id="IPR018312">
    <property type="entry name" value="Chromosome_initiator_DnaA_CS"/>
</dbReference>